<accession>A0ACC3SR28</accession>
<evidence type="ECO:0000313" key="1">
    <source>
        <dbReference type="EMBL" id="KAK9234062.1"/>
    </source>
</evidence>
<dbReference type="EMBL" id="MU971523">
    <property type="protein sequence ID" value="KAK9234062.1"/>
    <property type="molecule type" value="Genomic_DNA"/>
</dbReference>
<keyword evidence="2" id="KW-1185">Reference proteome</keyword>
<evidence type="ECO:0000313" key="2">
    <source>
        <dbReference type="Proteomes" id="UP001433508"/>
    </source>
</evidence>
<name>A0ACC3SR28_LIPKO</name>
<proteinExistence type="predicted"/>
<organism evidence="1 2">
    <name type="scientific">Lipomyces kononenkoae</name>
    <name type="common">Yeast</name>
    <dbReference type="NCBI Taxonomy" id="34357"/>
    <lineage>
        <taxon>Eukaryota</taxon>
        <taxon>Fungi</taxon>
        <taxon>Dikarya</taxon>
        <taxon>Ascomycota</taxon>
        <taxon>Saccharomycotina</taxon>
        <taxon>Lipomycetes</taxon>
        <taxon>Lipomycetales</taxon>
        <taxon>Lipomycetaceae</taxon>
        <taxon>Lipomyces</taxon>
    </lineage>
</organism>
<sequence>MSSGFHKCTTITPSCPVEATIYGYYPSLVANVFFAAAFGFYMVLNIAFAVRYRTVSYGIALILGCMTEVVGYIGRIMMHHNPWSQAGFDIQICCLIIAPAFMSAGIYLTLKHLTLCFGSEHSRIKPALYTWIFIFFDLFSLVLQGTGGGLAASGKASNTIDTGNDIMLAGICFQVVTLSVFALMALDYYLRFRRSKLVLSPKTETLQHDIKFKLFITALVIAFLSIYIRCVYRIVEMAGGWGNTIMRDETGFIVLEGAMILVAVSFLTIFHPGYCFPQLRSHHLNAIDDGPSTYEMVGLKDWEHMPFE</sequence>
<gene>
    <name evidence="1" type="ORF">V1525DRAFT_459740</name>
</gene>
<reference evidence="2" key="1">
    <citation type="journal article" date="2024" name="Front. Bioeng. Biotechnol.">
        <title>Genome-scale model development and genomic sequencing of the oleaginous clade Lipomyces.</title>
        <authorList>
            <person name="Czajka J.J."/>
            <person name="Han Y."/>
            <person name="Kim J."/>
            <person name="Mondo S.J."/>
            <person name="Hofstad B.A."/>
            <person name="Robles A."/>
            <person name="Haridas S."/>
            <person name="Riley R."/>
            <person name="LaButti K."/>
            <person name="Pangilinan J."/>
            <person name="Andreopoulos W."/>
            <person name="Lipzen A."/>
            <person name="Yan J."/>
            <person name="Wang M."/>
            <person name="Ng V."/>
            <person name="Grigoriev I.V."/>
            <person name="Spatafora J.W."/>
            <person name="Magnuson J.K."/>
            <person name="Baker S.E."/>
            <person name="Pomraning K.R."/>
        </authorList>
    </citation>
    <scope>NUCLEOTIDE SEQUENCE [LARGE SCALE GENOMIC DNA]</scope>
    <source>
        <strain evidence="2">CBS 7786</strain>
    </source>
</reference>
<dbReference type="Proteomes" id="UP001433508">
    <property type="component" value="Unassembled WGS sequence"/>
</dbReference>
<comment type="caution">
    <text evidence="1">The sequence shown here is derived from an EMBL/GenBank/DDBJ whole genome shotgun (WGS) entry which is preliminary data.</text>
</comment>
<protein>
    <submittedName>
        <fullName evidence="1">RTA1 domain-containing protein</fullName>
    </submittedName>
</protein>